<accession>A0A6G1R119</accession>
<proteinExistence type="predicted"/>
<evidence type="ECO:0000256" key="1">
    <source>
        <dbReference type="SAM" id="MobiDB-lite"/>
    </source>
</evidence>
<reference evidence="3" key="2">
    <citation type="submission" date="2019-02" db="EMBL/GenBank/DDBJ databases">
        <title>Opniocepnalus argus Var Kimnra genome.</title>
        <authorList>
            <person name="Zhou C."/>
            <person name="Xiao S."/>
        </authorList>
    </citation>
    <scope>NUCLEOTIDE SEQUENCE [LARGE SCALE GENOMIC DNA]</scope>
</reference>
<reference evidence="2 3" key="1">
    <citation type="submission" date="2019-02" db="EMBL/GenBank/DDBJ databases">
        <title>Opniocepnalus argus genome.</title>
        <authorList>
            <person name="Zhou C."/>
            <person name="Xiao S."/>
        </authorList>
    </citation>
    <scope>NUCLEOTIDE SEQUENCE [LARGE SCALE GENOMIC DNA]</scope>
    <source>
        <strain evidence="2">OARG1902GOOAL</strain>
        <tissue evidence="2">Muscle</tissue>
    </source>
</reference>
<feature type="region of interest" description="Disordered" evidence="1">
    <location>
        <begin position="54"/>
        <end position="80"/>
    </location>
</feature>
<feature type="compositionally biased region" description="Basic and acidic residues" evidence="1">
    <location>
        <begin position="139"/>
        <end position="150"/>
    </location>
</feature>
<sequence>MSWGVEVEPPEDMDETLYDIDPRKKIWIGMTGIGLDKHPLKAKEAEIPNLDALPAADIQTEASQEDITYNKEPEEDRDNIDHPVFSNVALEEPEQNLDEVYEKEMEELIRFLAPLTAEYKAGSQLHVGHSQPEMDEDDQYHHEDELHHQDNQNTLVQTEPLKHEVQVHLLPEEDMDALYHKDFPELILYQVDAEPDASVYFPSQRKYSEPEEDLDGVYHQ</sequence>
<name>A0A6G1R119_CHAAH</name>
<protein>
    <submittedName>
        <fullName evidence="2">Uncharacterized protein</fullName>
    </submittedName>
</protein>
<evidence type="ECO:0000313" key="2">
    <source>
        <dbReference type="EMBL" id="KAF3708283.1"/>
    </source>
</evidence>
<dbReference type="Proteomes" id="UP000503349">
    <property type="component" value="Chromosome 1"/>
</dbReference>
<keyword evidence="3" id="KW-1185">Reference proteome</keyword>
<feature type="region of interest" description="Disordered" evidence="1">
    <location>
        <begin position="123"/>
        <end position="158"/>
    </location>
</feature>
<gene>
    <name evidence="2" type="ORF">EXN66_Car001457</name>
</gene>
<dbReference type="EMBL" id="CM015712">
    <property type="protein sequence ID" value="KAF3708283.1"/>
    <property type="molecule type" value="Genomic_DNA"/>
</dbReference>
<dbReference type="AlphaFoldDB" id="A0A6G1R119"/>
<organism evidence="2 3">
    <name type="scientific">Channa argus</name>
    <name type="common">Northern snakehead</name>
    <name type="synonym">Ophicephalus argus</name>
    <dbReference type="NCBI Taxonomy" id="215402"/>
    <lineage>
        <taxon>Eukaryota</taxon>
        <taxon>Metazoa</taxon>
        <taxon>Chordata</taxon>
        <taxon>Craniata</taxon>
        <taxon>Vertebrata</taxon>
        <taxon>Euteleostomi</taxon>
        <taxon>Actinopterygii</taxon>
        <taxon>Neopterygii</taxon>
        <taxon>Teleostei</taxon>
        <taxon>Neoteleostei</taxon>
        <taxon>Acanthomorphata</taxon>
        <taxon>Anabantaria</taxon>
        <taxon>Anabantiformes</taxon>
        <taxon>Channoidei</taxon>
        <taxon>Channidae</taxon>
        <taxon>Channa</taxon>
    </lineage>
</organism>
<evidence type="ECO:0000313" key="3">
    <source>
        <dbReference type="Proteomes" id="UP000503349"/>
    </source>
</evidence>